<dbReference type="CDD" id="cd20540">
    <property type="entry name" value="CYCLIN_CCNY_like"/>
    <property type="match status" value="1"/>
</dbReference>
<evidence type="ECO:0000313" key="2">
    <source>
        <dbReference type="EMBL" id="CAD8874204.1"/>
    </source>
</evidence>
<accession>A0A7S1FLR6</accession>
<feature type="region of interest" description="Disordered" evidence="1">
    <location>
        <begin position="1"/>
        <end position="82"/>
    </location>
</feature>
<feature type="region of interest" description="Disordered" evidence="1">
    <location>
        <begin position="124"/>
        <end position="261"/>
    </location>
</feature>
<reference evidence="2" key="1">
    <citation type="submission" date="2021-01" db="EMBL/GenBank/DDBJ databases">
        <authorList>
            <person name="Corre E."/>
            <person name="Pelletier E."/>
            <person name="Niang G."/>
            <person name="Scheremetjew M."/>
            <person name="Finn R."/>
            <person name="Kale V."/>
            <person name="Holt S."/>
            <person name="Cochrane G."/>
            <person name="Meng A."/>
            <person name="Brown T."/>
            <person name="Cohen L."/>
        </authorList>
    </citation>
    <scope>NUCLEOTIDE SEQUENCE</scope>
    <source>
        <strain evidence="2">308</strain>
    </source>
</reference>
<evidence type="ECO:0008006" key="3">
    <source>
        <dbReference type="Google" id="ProtNLM"/>
    </source>
</evidence>
<dbReference type="AlphaFoldDB" id="A0A7S1FLR6"/>
<dbReference type="EMBL" id="HBFR01002118">
    <property type="protein sequence ID" value="CAD8874204.1"/>
    <property type="molecule type" value="Transcribed_RNA"/>
</dbReference>
<gene>
    <name evidence="2" type="ORF">CHYS00102_LOCUS1367</name>
</gene>
<feature type="compositionally biased region" description="Polar residues" evidence="1">
    <location>
        <begin position="125"/>
        <end position="136"/>
    </location>
</feature>
<protein>
    <recommendedName>
        <fullName evidence="3">Cyclin N-terminal domain-containing protein</fullName>
    </recommendedName>
</protein>
<feature type="compositionally biased region" description="Polar residues" evidence="1">
    <location>
        <begin position="177"/>
        <end position="197"/>
    </location>
</feature>
<dbReference type="InterPro" id="IPR013922">
    <property type="entry name" value="Cyclin_PHO80-like"/>
</dbReference>
<feature type="compositionally biased region" description="Basic and acidic residues" evidence="1">
    <location>
        <begin position="1"/>
        <end position="11"/>
    </location>
</feature>
<dbReference type="GO" id="GO:0019901">
    <property type="term" value="F:protein kinase binding"/>
    <property type="evidence" value="ECO:0007669"/>
    <property type="project" value="InterPro"/>
</dbReference>
<dbReference type="Pfam" id="PF08613">
    <property type="entry name" value="Cyclin"/>
    <property type="match status" value="1"/>
</dbReference>
<feature type="compositionally biased region" description="Basic residues" evidence="1">
    <location>
        <begin position="223"/>
        <end position="232"/>
    </location>
</feature>
<feature type="compositionally biased region" description="Basic and acidic residues" evidence="1">
    <location>
        <begin position="137"/>
        <end position="172"/>
    </location>
</feature>
<proteinExistence type="predicted"/>
<organism evidence="2">
    <name type="scientific">Corethron hystrix</name>
    <dbReference type="NCBI Taxonomy" id="216773"/>
    <lineage>
        <taxon>Eukaryota</taxon>
        <taxon>Sar</taxon>
        <taxon>Stramenopiles</taxon>
        <taxon>Ochrophyta</taxon>
        <taxon>Bacillariophyta</taxon>
        <taxon>Coscinodiscophyceae</taxon>
        <taxon>Corethrophycidae</taxon>
        <taxon>Corethrales</taxon>
        <taxon>Corethraceae</taxon>
        <taxon>Corethron</taxon>
    </lineage>
</organism>
<dbReference type="Gene3D" id="1.10.472.10">
    <property type="entry name" value="Cyclin-like"/>
    <property type="match status" value="1"/>
</dbReference>
<name>A0A7S1FLR6_9STRA</name>
<evidence type="ECO:0000256" key="1">
    <source>
        <dbReference type="SAM" id="MobiDB-lite"/>
    </source>
</evidence>
<dbReference type="PANTHER" id="PTHR14248">
    <property type="entry name" value="CYCLIN Y, ISOFORM A"/>
    <property type="match status" value="1"/>
</dbReference>
<sequence>MEGSLRQHELQQQEQQQQQQQEEQQQHHQHPQHEHQHQHQHQQQPGLTPENAPAAQRSLRHTSTPPTMLEYNSPAPSSCENSFGSRTVARVRTNHVCLYSAISSLERMSGEYARHAMQNRAAVMNRSNSFRSSTGRNTDEQYNDRLGEGHRIEGGHPSERKNLAKSGIEEASRASPDPSTNYPKQPFTSEDTDTISNPDVFCDLNARNKTTSYLSPRPGNHSPNKKRSRVKKAVQISSDPPIEMFRPSSDAYTPRVPSGKKIQYCPVPQRNNVESVARTSSMGTIHRPNFRDVLRRVAMVLQQHVVKIERRFEALQHTNPGYNRASSGKRTVVKEDRLFLQSMLKAFSEDNFASPRYKCTLIRMPVALGAGVTPFCMQEIKNSYKIPTVAEIFDFMHQLFRTVQLSSECSIVSLIYIERLMENAKMPLSKETNNESVISFHEYIKSKQSIYVCFFAASTTWRPVVLCGLLLASKVWQDLSTWNIEFASFFPQYPLESINKLEALFLKSVKWDLYISSSVYAKYYFALRSLLEKSDFRHRYNLLVNVDAPLAMKVQNRTSAVKEEVLSQLSRSM</sequence>
<feature type="compositionally biased region" description="Low complexity" evidence="1">
    <location>
        <begin position="12"/>
        <end position="23"/>
    </location>
</feature>